<accession>A0AA88AIX6</accession>
<gene>
    <name evidence="2" type="ORF">TIFTF001_023054</name>
</gene>
<feature type="region of interest" description="Disordered" evidence="1">
    <location>
        <begin position="52"/>
        <end position="134"/>
    </location>
</feature>
<proteinExistence type="predicted"/>
<dbReference type="Gramene" id="FCD_00023112-RA">
    <property type="protein sequence ID" value="FCD_00023112-RA:cds"/>
    <property type="gene ID" value="FCD_00023112"/>
</dbReference>
<keyword evidence="3" id="KW-1185">Reference proteome</keyword>
<dbReference type="Proteomes" id="UP001187192">
    <property type="component" value="Unassembled WGS sequence"/>
</dbReference>
<protein>
    <submittedName>
        <fullName evidence="2">Uncharacterized protein</fullName>
    </submittedName>
</protein>
<dbReference type="AlphaFoldDB" id="A0AA88AIX6"/>
<sequence>MVMPRSRSRLMESMARSWGMSAPHWRRSRSMRVVLPWSTWAITATFRSRLGSREGFGEAEAEAATALEGAAEKARESDAPRGESNKERRVGDGEEEWVGEERDLRAEDQRDRINGPAIFPPHTRSERNGCTACP</sequence>
<evidence type="ECO:0000313" key="2">
    <source>
        <dbReference type="EMBL" id="GMN53927.1"/>
    </source>
</evidence>
<name>A0AA88AIX6_FICCA</name>
<feature type="compositionally biased region" description="Basic and acidic residues" evidence="1">
    <location>
        <begin position="70"/>
        <end position="92"/>
    </location>
</feature>
<feature type="compositionally biased region" description="Basic and acidic residues" evidence="1">
    <location>
        <begin position="99"/>
        <end position="113"/>
    </location>
</feature>
<reference evidence="2" key="1">
    <citation type="submission" date="2023-07" db="EMBL/GenBank/DDBJ databases">
        <title>draft genome sequence of fig (Ficus carica).</title>
        <authorList>
            <person name="Takahashi T."/>
            <person name="Nishimura K."/>
        </authorList>
    </citation>
    <scope>NUCLEOTIDE SEQUENCE</scope>
</reference>
<comment type="caution">
    <text evidence="2">The sequence shown here is derived from an EMBL/GenBank/DDBJ whole genome shotgun (WGS) entry which is preliminary data.</text>
</comment>
<evidence type="ECO:0000313" key="3">
    <source>
        <dbReference type="Proteomes" id="UP001187192"/>
    </source>
</evidence>
<evidence type="ECO:0000256" key="1">
    <source>
        <dbReference type="SAM" id="MobiDB-lite"/>
    </source>
</evidence>
<dbReference type="EMBL" id="BTGU01000048">
    <property type="protein sequence ID" value="GMN53927.1"/>
    <property type="molecule type" value="Genomic_DNA"/>
</dbReference>
<organism evidence="2 3">
    <name type="scientific">Ficus carica</name>
    <name type="common">Common fig</name>
    <dbReference type="NCBI Taxonomy" id="3494"/>
    <lineage>
        <taxon>Eukaryota</taxon>
        <taxon>Viridiplantae</taxon>
        <taxon>Streptophyta</taxon>
        <taxon>Embryophyta</taxon>
        <taxon>Tracheophyta</taxon>
        <taxon>Spermatophyta</taxon>
        <taxon>Magnoliopsida</taxon>
        <taxon>eudicotyledons</taxon>
        <taxon>Gunneridae</taxon>
        <taxon>Pentapetalae</taxon>
        <taxon>rosids</taxon>
        <taxon>fabids</taxon>
        <taxon>Rosales</taxon>
        <taxon>Moraceae</taxon>
        <taxon>Ficeae</taxon>
        <taxon>Ficus</taxon>
    </lineage>
</organism>